<keyword evidence="7 11" id="KW-0560">Oxidoreductase</keyword>
<organism evidence="16">
    <name type="scientific">Notodromas monacha</name>
    <dbReference type="NCBI Taxonomy" id="399045"/>
    <lineage>
        <taxon>Eukaryota</taxon>
        <taxon>Metazoa</taxon>
        <taxon>Ecdysozoa</taxon>
        <taxon>Arthropoda</taxon>
        <taxon>Crustacea</taxon>
        <taxon>Oligostraca</taxon>
        <taxon>Ostracoda</taxon>
        <taxon>Podocopa</taxon>
        <taxon>Podocopida</taxon>
        <taxon>Cypridocopina</taxon>
        <taxon>Cypridoidea</taxon>
        <taxon>Cyprididae</taxon>
        <taxon>Notodromas</taxon>
    </lineage>
</organism>
<protein>
    <recommendedName>
        <fullName evidence="11">Ubiquinone biosynthesis monooxygenase COQ6, mitochondrial</fullName>
        <ecNumber evidence="11">1.14.15.45</ecNumber>
    </recommendedName>
    <alternativeName>
        <fullName evidence="11">2-methoxy-6-polyprenolphenol 4-hydroxylase</fullName>
        <ecNumber evidence="11">1.14.15.46</ecNumber>
    </alternativeName>
</protein>
<evidence type="ECO:0000256" key="2">
    <source>
        <dbReference type="ARBA" id="ARBA00005349"/>
    </source>
</evidence>
<evidence type="ECO:0000256" key="12">
    <source>
        <dbReference type="PROSITE-ProRule" id="PRU00267"/>
    </source>
</evidence>
<dbReference type="InterPro" id="IPR036188">
    <property type="entry name" value="FAD/NAD-bd_sf"/>
</dbReference>
<dbReference type="GO" id="GO:0071949">
    <property type="term" value="F:FAD binding"/>
    <property type="evidence" value="ECO:0007669"/>
    <property type="project" value="InterPro"/>
</dbReference>
<proteinExistence type="inferred from homology"/>
<dbReference type="PANTHER" id="PTHR43876:SF7">
    <property type="entry name" value="UBIQUINONE BIOSYNTHESIS MONOOXYGENASE COQ6, MITOCHONDRIAL"/>
    <property type="match status" value="1"/>
</dbReference>
<keyword evidence="10 11" id="KW-0472">Membrane</keyword>
<comment type="subunit">
    <text evidence="11">Component of a multi-subunit COQ enzyme complex.</text>
</comment>
<keyword evidence="8 11" id="KW-0503">Monooxygenase</keyword>
<evidence type="ECO:0000256" key="9">
    <source>
        <dbReference type="ARBA" id="ARBA00023128"/>
    </source>
</evidence>
<dbReference type="GO" id="GO:0005634">
    <property type="term" value="C:nucleus"/>
    <property type="evidence" value="ECO:0007669"/>
    <property type="project" value="UniProtKB-UniRule"/>
</dbReference>
<feature type="domain" description="HMG box" evidence="15">
    <location>
        <begin position="46"/>
        <end position="112"/>
    </location>
</feature>
<keyword evidence="12" id="KW-0238">DNA-binding</keyword>
<dbReference type="PRINTS" id="PR00420">
    <property type="entry name" value="RNGMNOXGNASE"/>
</dbReference>
<dbReference type="GO" id="GO:0106364">
    <property type="term" value="F:4-hydroxy-3-all-trans-polyprenylbenzoate oxygenase activity"/>
    <property type="evidence" value="ECO:0007669"/>
    <property type="project" value="UniProtKB-EC"/>
</dbReference>
<dbReference type="SUPFAM" id="SSF51905">
    <property type="entry name" value="FAD/NAD(P)-binding domain"/>
    <property type="match status" value="1"/>
</dbReference>
<evidence type="ECO:0000256" key="11">
    <source>
        <dbReference type="HAMAP-Rule" id="MF_03193"/>
    </source>
</evidence>
<keyword evidence="3 11" id="KW-0285">Flavoprotein</keyword>
<dbReference type="InterPro" id="IPR036910">
    <property type="entry name" value="HMG_box_dom_sf"/>
</dbReference>
<dbReference type="OrthoDB" id="683240at2759"/>
<feature type="coiled-coil region" evidence="13">
    <location>
        <begin position="163"/>
        <end position="190"/>
    </location>
</feature>
<evidence type="ECO:0000313" key="17">
    <source>
        <dbReference type="Proteomes" id="UP000678499"/>
    </source>
</evidence>
<evidence type="ECO:0000256" key="1">
    <source>
        <dbReference type="ARBA" id="ARBA00001974"/>
    </source>
</evidence>
<dbReference type="HAMAP" id="MF_03193">
    <property type="entry name" value="COQ6_monooxygenase"/>
    <property type="match status" value="1"/>
</dbReference>
<keyword evidence="5 11" id="KW-0999">Mitochondrion inner membrane</keyword>
<dbReference type="EC" id="1.14.15.45" evidence="11"/>
<comment type="similarity">
    <text evidence="2 11">Belongs to the UbiH/COQ6 family.</text>
</comment>
<feature type="region of interest" description="Disordered" evidence="14">
    <location>
        <begin position="1"/>
        <end position="49"/>
    </location>
</feature>
<dbReference type="InterPro" id="IPR002938">
    <property type="entry name" value="FAD-bd"/>
</dbReference>
<comment type="catalytic activity">
    <reaction evidence="11">
        <text>a 4-hydroxy-3-(all-trans-polyprenyl)benzoate + 2 reduced [2Fe-2S]-[ferredoxin] + O2 + 2 H(+) = a 3,4-dihydroxy-5-(all-trans-polyprenyl)benzoate + 2 oxidized [2Fe-2S]-[ferredoxin] + H2O</text>
        <dbReference type="Rhea" id="RHEA:81195"/>
        <dbReference type="Rhea" id="RHEA-COMP:9514"/>
        <dbReference type="Rhea" id="RHEA-COMP:10000"/>
        <dbReference type="Rhea" id="RHEA-COMP:10001"/>
        <dbReference type="Rhea" id="RHEA-COMP:10930"/>
        <dbReference type="ChEBI" id="CHEBI:15377"/>
        <dbReference type="ChEBI" id="CHEBI:15378"/>
        <dbReference type="ChEBI" id="CHEBI:15379"/>
        <dbReference type="ChEBI" id="CHEBI:33737"/>
        <dbReference type="ChEBI" id="CHEBI:33738"/>
        <dbReference type="ChEBI" id="CHEBI:64694"/>
        <dbReference type="ChEBI" id="CHEBI:78396"/>
        <dbReference type="EC" id="1.14.15.45"/>
    </reaction>
</comment>
<dbReference type="SUPFAM" id="SSF47095">
    <property type="entry name" value="HMG-box"/>
    <property type="match status" value="1"/>
</dbReference>
<reference evidence="16" key="1">
    <citation type="submission" date="2020-11" db="EMBL/GenBank/DDBJ databases">
        <authorList>
            <person name="Tran Van P."/>
        </authorList>
    </citation>
    <scope>NUCLEOTIDE SEQUENCE</scope>
</reference>
<evidence type="ECO:0000256" key="8">
    <source>
        <dbReference type="ARBA" id="ARBA00023033"/>
    </source>
</evidence>
<sequence length="736" mass="81311">MSDETAGNPANMPAGPSVLHPKPSSKSDGVKTKPGSKRRPVDPLKPKQPLSAYVFYSKDAFKQLKGKGTDHQSRVKFLSDGWAALPKEERQKYEEMAEVESERYKREMAAYRQKHLQKTKEPRLSGKTQEAQVPAAEKKIIKSVPMATSRDESGELWSFPAFSAEFLENNRKLEEQHRVLKEKIVLVKEESGQLEAEVRRLNGAVSLLDGETKEREALTAACEAYSKAIKNLIVSEFSSLVIPASGGLPAIQPKADNVMVYCKRLREAFKNGVCPPNFHSYRELFRQTNWEIFFPGVVGRRMVRQFSSASNHYDVVICGGGMVGLAAALAFARDPTTRAQRVVVIEQGKPPKTDPVPNEAPYGLRSVALNPSTVRFLERNGAWEHVHRWGTIRSLQVWESVIADSRITFESDEIARVVENDELIRVMKIALKDGDVEFRYGANLKAVELPRDSSSVAKLTLEGDEITASLVVGADGAKSLVRKAMPNSARSLTWEYDQQAVVANVNFSLDCVENEIGWQRFLKTGPIAYLPLTTSMSNLIWSTTRNHAKDLMKLSDEDFLLAVNDAFVSANDDAMSPLVDSVMKFARQVSVTNPPSVAQLPPRAVSVSKRASFPIAAAHAVNYVAPRGVLIGDAAHRVHPMAGMGVNLGFGDVDCLHRVVGDALGLGGDIGTTASLYPYESERQRKNLTKMLGIDALYRLYRAQFLPIALARGIGLTLTDSLVPVKSWIMDQASRY</sequence>
<keyword evidence="12" id="KW-0539">Nucleus</keyword>
<comment type="catalytic activity">
    <reaction evidence="11">
        <text>a 2-methoxy-6-(all-trans-polyprenyl)phenol + 2 reduced [2Fe-2S]-[ferredoxin] + O2 + 2 H(+) = a 2-methoxy-6-(all-trans-polyprenyl)benzene-1,4-diol + 2 oxidized [2Fe-2S]-[ferredoxin] + H2O</text>
        <dbReference type="Rhea" id="RHEA:81183"/>
        <dbReference type="Rhea" id="RHEA-COMP:9551"/>
        <dbReference type="Rhea" id="RHEA-COMP:10000"/>
        <dbReference type="Rhea" id="RHEA-COMP:10001"/>
        <dbReference type="Rhea" id="RHEA-COMP:10858"/>
        <dbReference type="ChEBI" id="CHEBI:15377"/>
        <dbReference type="ChEBI" id="CHEBI:15378"/>
        <dbReference type="ChEBI" id="CHEBI:15379"/>
        <dbReference type="ChEBI" id="CHEBI:33737"/>
        <dbReference type="ChEBI" id="CHEBI:33738"/>
        <dbReference type="ChEBI" id="CHEBI:62731"/>
        <dbReference type="ChEBI" id="CHEBI:84166"/>
        <dbReference type="EC" id="1.14.15.46"/>
    </reaction>
</comment>
<dbReference type="Pfam" id="PF01494">
    <property type="entry name" value="FAD_binding_3"/>
    <property type="match status" value="2"/>
</dbReference>
<dbReference type="PANTHER" id="PTHR43876">
    <property type="entry name" value="UBIQUINONE BIOSYNTHESIS MONOOXYGENASE COQ6, MITOCHONDRIAL"/>
    <property type="match status" value="1"/>
</dbReference>
<evidence type="ECO:0000256" key="10">
    <source>
        <dbReference type="ARBA" id="ARBA00023136"/>
    </source>
</evidence>
<keyword evidence="13" id="KW-0175">Coiled coil</keyword>
<dbReference type="Gene3D" id="3.50.50.60">
    <property type="entry name" value="FAD/NAD(P)-binding domain"/>
    <property type="match status" value="2"/>
</dbReference>
<dbReference type="InterPro" id="IPR000689">
    <property type="entry name" value="UbQ_mOase_COQ6"/>
</dbReference>
<dbReference type="PROSITE" id="PS50118">
    <property type="entry name" value="HMG_BOX_2"/>
    <property type="match status" value="1"/>
</dbReference>
<evidence type="ECO:0000256" key="4">
    <source>
        <dbReference type="ARBA" id="ARBA00022688"/>
    </source>
</evidence>
<dbReference type="NCBIfam" id="TIGR01988">
    <property type="entry name" value="Ubi-OHases"/>
    <property type="match status" value="1"/>
</dbReference>
<dbReference type="InterPro" id="IPR009071">
    <property type="entry name" value="HMG_box_dom"/>
</dbReference>
<keyword evidence="6 11" id="KW-0274">FAD</keyword>
<dbReference type="Proteomes" id="UP000678499">
    <property type="component" value="Unassembled WGS sequence"/>
</dbReference>
<dbReference type="InterPro" id="IPR051205">
    <property type="entry name" value="UbiH/COQ6_monooxygenase"/>
</dbReference>
<dbReference type="EC" id="1.14.15.46" evidence="11"/>
<accession>A0A7R9BKW7</accession>
<evidence type="ECO:0000313" key="16">
    <source>
        <dbReference type="EMBL" id="CAD7276428.1"/>
    </source>
</evidence>
<name>A0A7R9BKW7_9CRUS</name>
<dbReference type="Pfam" id="PF09011">
    <property type="entry name" value="HMG_box_2"/>
    <property type="match status" value="1"/>
</dbReference>
<dbReference type="EMBL" id="CAJPEX010000624">
    <property type="protein sequence ID" value="CAG0916580.1"/>
    <property type="molecule type" value="Genomic_DNA"/>
</dbReference>
<keyword evidence="4 11" id="KW-0831">Ubiquinone biosynthesis</keyword>
<evidence type="ECO:0000259" key="15">
    <source>
        <dbReference type="PROSITE" id="PS50118"/>
    </source>
</evidence>
<dbReference type="SMART" id="SM00398">
    <property type="entry name" value="HMG"/>
    <property type="match status" value="1"/>
</dbReference>
<feature type="DNA-binding region" description="HMG box" evidence="12">
    <location>
        <begin position="46"/>
        <end position="112"/>
    </location>
</feature>
<dbReference type="GO" id="GO:0003677">
    <property type="term" value="F:DNA binding"/>
    <property type="evidence" value="ECO:0007669"/>
    <property type="project" value="UniProtKB-UniRule"/>
</dbReference>
<dbReference type="GO" id="GO:0120538">
    <property type="term" value="F:2-methoxy-6-polyprenolphenol 4-hydroxylase activity"/>
    <property type="evidence" value="ECO:0007669"/>
    <property type="project" value="UniProtKB-EC"/>
</dbReference>
<keyword evidence="9 11" id="KW-0496">Mitochondrion</keyword>
<comment type="subcellular location">
    <subcellularLocation>
        <location evidence="11">Mitochondrion inner membrane</location>
        <topology evidence="11">Peripheral membrane protein</topology>
        <orientation evidence="11">Matrix side</orientation>
    </subcellularLocation>
</comment>
<dbReference type="UniPathway" id="UPA00232"/>
<dbReference type="AlphaFoldDB" id="A0A7R9BKW7"/>
<gene>
    <name evidence="16" type="ORF">NMOB1V02_LOCUS4193</name>
</gene>
<dbReference type="GO" id="GO:0031314">
    <property type="term" value="C:extrinsic component of mitochondrial inner membrane"/>
    <property type="evidence" value="ECO:0007669"/>
    <property type="project" value="UniProtKB-UniRule"/>
</dbReference>
<evidence type="ECO:0000256" key="5">
    <source>
        <dbReference type="ARBA" id="ARBA00022792"/>
    </source>
</evidence>
<evidence type="ECO:0000256" key="3">
    <source>
        <dbReference type="ARBA" id="ARBA00022630"/>
    </source>
</evidence>
<evidence type="ECO:0000256" key="6">
    <source>
        <dbReference type="ARBA" id="ARBA00022827"/>
    </source>
</evidence>
<comment type="function">
    <text evidence="11">FAD-dependent monooxygenase required for two non-consecutive steps during ubiquinone biosynthesis. Required for the C5-ring hydroxylation during ubiquinone biosynthesis by catalyzing the hydroxylation of 4-hydroxy-3-(all-trans-polyprenyl)benzoic acid to 3,4-dihydroxy-5-(all-trans-polyprenyl)benzoic acid. Also acts downstream of coq4, for the C1-hydroxylation during ubiquinone biosynthesis by catalyzing the hydroxylation of 2-methoxy-6-(all-trans-polyprenyl)phenol to 2-methoxy-6-(all-trans-polyprenyl)benzene-1,4-diol. The electrons required for the hydroxylation reaction are funneled indirectly to coq6 from NADPH via a ferredoxin/ferredoxin reductase system.</text>
</comment>
<dbReference type="EMBL" id="OA882661">
    <property type="protein sequence ID" value="CAD7276428.1"/>
    <property type="molecule type" value="Genomic_DNA"/>
</dbReference>
<dbReference type="GO" id="GO:0016712">
    <property type="term" value="F:oxidoreductase activity, acting on paired donors, with incorporation or reduction of molecular oxygen, reduced flavin or flavoprotein as one donor, and incorporation of one atom of oxygen"/>
    <property type="evidence" value="ECO:0007669"/>
    <property type="project" value="UniProtKB-UniRule"/>
</dbReference>
<dbReference type="InterPro" id="IPR010971">
    <property type="entry name" value="UbiH/COQ6"/>
</dbReference>
<keyword evidence="17" id="KW-1185">Reference proteome</keyword>
<dbReference type="Gene3D" id="1.10.30.10">
    <property type="entry name" value="High mobility group box domain"/>
    <property type="match status" value="1"/>
</dbReference>
<comment type="pathway">
    <text evidence="11">Cofactor biosynthesis; ubiquinone biosynthesis.</text>
</comment>
<evidence type="ECO:0000256" key="7">
    <source>
        <dbReference type="ARBA" id="ARBA00023002"/>
    </source>
</evidence>
<evidence type="ECO:0000256" key="14">
    <source>
        <dbReference type="SAM" id="MobiDB-lite"/>
    </source>
</evidence>
<comment type="cofactor">
    <cofactor evidence="1 11">
        <name>FAD</name>
        <dbReference type="ChEBI" id="CHEBI:57692"/>
    </cofactor>
</comment>
<evidence type="ECO:0000256" key="13">
    <source>
        <dbReference type="SAM" id="Coils"/>
    </source>
</evidence>